<keyword evidence="7" id="KW-1185">Reference proteome</keyword>
<evidence type="ECO:0000256" key="1">
    <source>
        <dbReference type="ARBA" id="ARBA00009437"/>
    </source>
</evidence>
<sequence length="315" mass="34548">MQSQKNTPIELELTSNLYEWRAFLAITQCGSLTRAALSLGTSQSLLSRKLNALEKMCGVCLFYRTGRGMEISDCGKRILQSVKDLLSNAEQLELAIRTQANEPAGVVTIGSLPSLSHPLIAKLFKTVSSQYPSIQLKNLQGSSQEIDAWIADGHVDVGIVCRDERNLADNEDALCTIDNYLVGAVGDVLTQPDEIELAQLDGLPFIWSSTQVGLRLALNALSKNHQITLDTKVEVDSLPLIRYLVTEERLYAVLPIYAVWEDVQAGRLQASRIISPVMQRIVTMVFGKSKGSSKAVSTVRMLIKRGIEKEAGCGL</sequence>
<dbReference type="RefSeq" id="WP_168923169.1">
    <property type="nucleotide sequence ID" value="NZ_CP051461.1"/>
</dbReference>
<proteinExistence type="inferred from homology"/>
<gene>
    <name evidence="6" type="primary">cynR_4</name>
    <name evidence="6" type="ORF">HC248_03023</name>
</gene>
<dbReference type="PANTHER" id="PTHR30126:SF40">
    <property type="entry name" value="HTH-TYPE TRANSCRIPTIONAL REGULATOR GLTR"/>
    <property type="match status" value="1"/>
</dbReference>
<feature type="domain" description="HTH lysR-type" evidence="5">
    <location>
        <begin position="16"/>
        <end position="72"/>
    </location>
</feature>
<protein>
    <submittedName>
        <fullName evidence="6">HTH-type transcriptional regulator CynR</fullName>
    </submittedName>
</protein>
<dbReference type="SUPFAM" id="SSF53850">
    <property type="entry name" value="Periplasmic binding protein-like II"/>
    <property type="match status" value="1"/>
</dbReference>
<dbReference type="Gene3D" id="1.10.10.10">
    <property type="entry name" value="Winged helix-like DNA-binding domain superfamily/Winged helix DNA-binding domain"/>
    <property type="match status" value="1"/>
</dbReference>
<evidence type="ECO:0000313" key="6">
    <source>
        <dbReference type="EMBL" id="QJC57693.1"/>
    </source>
</evidence>
<comment type="similarity">
    <text evidence="1">Belongs to the LysR transcriptional regulatory family.</text>
</comment>
<dbReference type="InterPro" id="IPR000847">
    <property type="entry name" value="LysR_HTH_N"/>
</dbReference>
<dbReference type="Gene3D" id="3.40.190.290">
    <property type="match status" value="1"/>
</dbReference>
<dbReference type="InterPro" id="IPR036388">
    <property type="entry name" value="WH-like_DNA-bd_sf"/>
</dbReference>
<dbReference type="InterPro" id="IPR005119">
    <property type="entry name" value="LysR_subst-bd"/>
</dbReference>
<evidence type="ECO:0000256" key="3">
    <source>
        <dbReference type="ARBA" id="ARBA00023125"/>
    </source>
</evidence>
<dbReference type="PROSITE" id="PS50931">
    <property type="entry name" value="HTH_LYSR"/>
    <property type="match status" value="1"/>
</dbReference>
<dbReference type="InterPro" id="IPR036390">
    <property type="entry name" value="WH_DNA-bd_sf"/>
</dbReference>
<dbReference type="SUPFAM" id="SSF46785">
    <property type="entry name" value="Winged helix' DNA-binding domain"/>
    <property type="match status" value="1"/>
</dbReference>
<dbReference type="AlphaFoldDB" id="A0A6H2HD23"/>
<reference evidence="6 7" key="1">
    <citation type="submission" date="2020-04" db="EMBL/GenBank/DDBJ databases">
        <title>Complete genome of a Psychrophilic, Marine, Gas Vacuolate Bacterium Polaromonas vacuolata KCTC 22033T.</title>
        <authorList>
            <person name="Hwang K."/>
            <person name="Kim K.M."/>
        </authorList>
    </citation>
    <scope>NUCLEOTIDE SEQUENCE [LARGE SCALE GENOMIC DNA]</scope>
    <source>
        <strain evidence="6 7">KCTC 22033</strain>
    </source>
</reference>
<evidence type="ECO:0000259" key="5">
    <source>
        <dbReference type="PROSITE" id="PS50931"/>
    </source>
</evidence>
<keyword evidence="2" id="KW-0805">Transcription regulation</keyword>
<dbReference type="Proteomes" id="UP000502041">
    <property type="component" value="Chromosome"/>
</dbReference>
<evidence type="ECO:0000256" key="2">
    <source>
        <dbReference type="ARBA" id="ARBA00023015"/>
    </source>
</evidence>
<dbReference type="GO" id="GO:0000976">
    <property type="term" value="F:transcription cis-regulatory region binding"/>
    <property type="evidence" value="ECO:0007669"/>
    <property type="project" value="TreeGrafter"/>
</dbReference>
<organism evidence="6 7">
    <name type="scientific">Polaromonas vacuolata</name>
    <dbReference type="NCBI Taxonomy" id="37448"/>
    <lineage>
        <taxon>Bacteria</taxon>
        <taxon>Pseudomonadati</taxon>
        <taxon>Pseudomonadota</taxon>
        <taxon>Betaproteobacteria</taxon>
        <taxon>Burkholderiales</taxon>
        <taxon>Comamonadaceae</taxon>
        <taxon>Polaromonas</taxon>
    </lineage>
</organism>
<accession>A0A6H2HD23</accession>
<dbReference type="GO" id="GO:0003700">
    <property type="term" value="F:DNA-binding transcription factor activity"/>
    <property type="evidence" value="ECO:0007669"/>
    <property type="project" value="InterPro"/>
</dbReference>
<dbReference type="Pfam" id="PF03466">
    <property type="entry name" value="LysR_substrate"/>
    <property type="match status" value="1"/>
</dbReference>
<keyword evidence="4" id="KW-0804">Transcription</keyword>
<dbReference type="Pfam" id="PF00126">
    <property type="entry name" value="HTH_1"/>
    <property type="match status" value="1"/>
</dbReference>
<dbReference type="EMBL" id="CP051461">
    <property type="protein sequence ID" value="QJC57693.1"/>
    <property type="molecule type" value="Genomic_DNA"/>
</dbReference>
<dbReference type="KEGG" id="pvac:HC248_03023"/>
<keyword evidence="3" id="KW-0238">DNA-binding</keyword>
<evidence type="ECO:0000313" key="7">
    <source>
        <dbReference type="Proteomes" id="UP000502041"/>
    </source>
</evidence>
<name>A0A6H2HD23_9BURK</name>
<evidence type="ECO:0000256" key="4">
    <source>
        <dbReference type="ARBA" id="ARBA00023163"/>
    </source>
</evidence>
<dbReference type="PANTHER" id="PTHR30126">
    <property type="entry name" value="HTH-TYPE TRANSCRIPTIONAL REGULATOR"/>
    <property type="match status" value="1"/>
</dbReference>